<dbReference type="GO" id="GO:0003676">
    <property type="term" value="F:nucleic acid binding"/>
    <property type="evidence" value="ECO:0007669"/>
    <property type="project" value="InterPro"/>
</dbReference>
<evidence type="ECO:0000259" key="1">
    <source>
        <dbReference type="Pfam" id="PF13456"/>
    </source>
</evidence>
<dbReference type="InterPro" id="IPR044730">
    <property type="entry name" value="RNase_H-like_dom_plant"/>
</dbReference>
<dbReference type="GO" id="GO:0004523">
    <property type="term" value="F:RNA-DNA hybrid ribonuclease activity"/>
    <property type="evidence" value="ECO:0007669"/>
    <property type="project" value="InterPro"/>
</dbReference>
<dbReference type="PANTHER" id="PTHR47723:SF13">
    <property type="entry name" value="PUTATIVE-RELATED"/>
    <property type="match status" value="1"/>
</dbReference>
<dbReference type="InterPro" id="IPR036397">
    <property type="entry name" value="RNaseH_sf"/>
</dbReference>
<protein>
    <recommendedName>
        <fullName evidence="1">RNase H type-1 domain-containing protein</fullName>
    </recommendedName>
</protein>
<dbReference type="AlphaFoldDB" id="A0AAV0Q2Y0"/>
<sequence>MIRDHSGRCLTMFALNLGSCTITQAELKGAVEGLQVAWDAGHRRVNVQLHSRCVVQLLRRADYHYHHSATIIL</sequence>
<organism evidence="2 3">
    <name type="scientific">Linum tenue</name>
    <dbReference type="NCBI Taxonomy" id="586396"/>
    <lineage>
        <taxon>Eukaryota</taxon>
        <taxon>Viridiplantae</taxon>
        <taxon>Streptophyta</taxon>
        <taxon>Embryophyta</taxon>
        <taxon>Tracheophyta</taxon>
        <taxon>Spermatophyta</taxon>
        <taxon>Magnoliopsida</taxon>
        <taxon>eudicotyledons</taxon>
        <taxon>Gunneridae</taxon>
        <taxon>Pentapetalae</taxon>
        <taxon>rosids</taxon>
        <taxon>fabids</taxon>
        <taxon>Malpighiales</taxon>
        <taxon>Linaceae</taxon>
        <taxon>Linum</taxon>
    </lineage>
</organism>
<gene>
    <name evidence="2" type="ORF">LITE_LOCUS41112</name>
</gene>
<comment type="caution">
    <text evidence="2">The sequence shown here is derived from an EMBL/GenBank/DDBJ whole genome shotgun (WGS) entry which is preliminary data.</text>
</comment>
<reference evidence="2" key="1">
    <citation type="submission" date="2022-08" db="EMBL/GenBank/DDBJ databases">
        <authorList>
            <person name="Gutierrez-Valencia J."/>
        </authorList>
    </citation>
    <scope>NUCLEOTIDE SEQUENCE</scope>
</reference>
<accession>A0AAV0Q2Y0</accession>
<dbReference type="InterPro" id="IPR053151">
    <property type="entry name" value="RNase_H-like"/>
</dbReference>
<dbReference type="SUPFAM" id="SSF53098">
    <property type="entry name" value="Ribonuclease H-like"/>
    <property type="match status" value="1"/>
</dbReference>
<dbReference type="Gene3D" id="3.30.420.10">
    <property type="entry name" value="Ribonuclease H-like superfamily/Ribonuclease H"/>
    <property type="match status" value="1"/>
</dbReference>
<dbReference type="Pfam" id="PF13456">
    <property type="entry name" value="RVT_3"/>
    <property type="match status" value="1"/>
</dbReference>
<feature type="domain" description="RNase H type-1" evidence="1">
    <location>
        <begin position="2"/>
        <end position="62"/>
    </location>
</feature>
<dbReference type="InterPro" id="IPR012337">
    <property type="entry name" value="RNaseH-like_sf"/>
</dbReference>
<proteinExistence type="predicted"/>
<dbReference type="CDD" id="cd06222">
    <property type="entry name" value="RNase_H_like"/>
    <property type="match status" value="1"/>
</dbReference>
<dbReference type="EMBL" id="CAMGYJ010000009">
    <property type="protein sequence ID" value="CAI0502011.1"/>
    <property type="molecule type" value="Genomic_DNA"/>
</dbReference>
<dbReference type="Proteomes" id="UP001154282">
    <property type="component" value="Unassembled WGS sequence"/>
</dbReference>
<evidence type="ECO:0000313" key="2">
    <source>
        <dbReference type="EMBL" id="CAI0502011.1"/>
    </source>
</evidence>
<dbReference type="InterPro" id="IPR002156">
    <property type="entry name" value="RNaseH_domain"/>
</dbReference>
<name>A0AAV0Q2Y0_9ROSI</name>
<evidence type="ECO:0000313" key="3">
    <source>
        <dbReference type="Proteomes" id="UP001154282"/>
    </source>
</evidence>
<dbReference type="PANTHER" id="PTHR47723">
    <property type="entry name" value="OS05G0353850 PROTEIN"/>
    <property type="match status" value="1"/>
</dbReference>
<keyword evidence="3" id="KW-1185">Reference proteome</keyword>